<evidence type="ECO:0000259" key="2">
    <source>
        <dbReference type="Pfam" id="PF13456"/>
    </source>
</evidence>
<dbReference type="GO" id="GO:0003676">
    <property type="term" value="F:nucleic acid binding"/>
    <property type="evidence" value="ECO:0007669"/>
    <property type="project" value="InterPro"/>
</dbReference>
<dbReference type="GO" id="GO:0005737">
    <property type="term" value="C:cytoplasm"/>
    <property type="evidence" value="ECO:0007669"/>
    <property type="project" value="TreeGrafter"/>
</dbReference>
<dbReference type="GO" id="GO:0005634">
    <property type="term" value="C:nucleus"/>
    <property type="evidence" value="ECO:0007669"/>
    <property type="project" value="TreeGrafter"/>
</dbReference>
<reference evidence="3 4" key="1">
    <citation type="submission" date="2024-02" db="EMBL/GenBank/DDBJ databases">
        <title>de novo genome assembly of Solanum bulbocastanum strain 11H21.</title>
        <authorList>
            <person name="Hosaka A.J."/>
        </authorList>
    </citation>
    <scope>NUCLEOTIDE SEQUENCE [LARGE SCALE GENOMIC DNA]</scope>
    <source>
        <tissue evidence="3">Young leaves</tissue>
    </source>
</reference>
<dbReference type="Pfam" id="PF07985">
    <property type="entry name" value="SRR1"/>
    <property type="match status" value="1"/>
</dbReference>
<dbReference type="InterPro" id="IPR036397">
    <property type="entry name" value="RNaseH_sf"/>
</dbReference>
<dbReference type="InterPro" id="IPR044730">
    <property type="entry name" value="RNase_H-like_dom_plant"/>
</dbReference>
<accession>A0AAN8Y0X5</accession>
<dbReference type="CDD" id="cd06222">
    <property type="entry name" value="RNase_H_like"/>
    <property type="match status" value="1"/>
</dbReference>
<proteinExistence type="predicted"/>
<dbReference type="PANTHER" id="PTHR28626:SF4">
    <property type="entry name" value="PROTEIN SENSITIVITY TO RED LIGHT REDUCED 1-LIKE"/>
    <property type="match status" value="1"/>
</dbReference>
<dbReference type="Pfam" id="PF13456">
    <property type="entry name" value="RVT_3"/>
    <property type="match status" value="1"/>
</dbReference>
<dbReference type="Gene3D" id="3.30.420.10">
    <property type="entry name" value="Ribonuclease H-like superfamily/Ribonuclease H"/>
    <property type="match status" value="1"/>
</dbReference>
<organism evidence="3 4">
    <name type="scientific">Solanum bulbocastanum</name>
    <name type="common">Wild potato</name>
    <dbReference type="NCBI Taxonomy" id="147425"/>
    <lineage>
        <taxon>Eukaryota</taxon>
        <taxon>Viridiplantae</taxon>
        <taxon>Streptophyta</taxon>
        <taxon>Embryophyta</taxon>
        <taxon>Tracheophyta</taxon>
        <taxon>Spermatophyta</taxon>
        <taxon>Magnoliopsida</taxon>
        <taxon>eudicotyledons</taxon>
        <taxon>Gunneridae</taxon>
        <taxon>Pentapetalae</taxon>
        <taxon>asterids</taxon>
        <taxon>lamiids</taxon>
        <taxon>Solanales</taxon>
        <taxon>Solanaceae</taxon>
        <taxon>Solanoideae</taxon>
        <taxon>Solaneae</taxon>
        <taxon>Solanum</taxon>
    </lineage>
</organism>
<dbReference type="Proteomes" id="UP001371456">
    <property type="component" value="Unassembled WGS sequence"/>
</dbReference>
<feature type="domain" description="SRR1-like" evidence="1">
    <location>
        <begin position="145"/>
        <end position="310"/>
    </location>
</feature>
<dbReference type="GO" id="GO:0004523">
    <property type="term" value="F:RNA-DNA hybrid ribonuclease activity"/>
    <property type="evidence" value="ECO:0007669"/>
    <property type="project" value="InterPro"/>
</dbReference>
<protein>
    <recommendedName>
        <fullName evidence="5">Protein SENSITIVITY TO RED LIGHT REDUCED</fullName>
    </recommendedName>
</protein>
<dbReference type="AlphaFoldDB" id="A0AAN8Y0X5"/>
<dbReference type="EMBL" id="JBANQN010000011">
    <property type="protein sequence ID" value="KAK6775525.1"/>
    <property type="molecule type" value="Genomic_DNA"/>
</dbReference>
<dbReference type="InterPro" id="IPR002156">
    <property type="entry name" value="RNaseH_domain"/>
</dbReference>
<comment type="caution">
    <text evidence="3">The sequence shown here is derived from an EMBL/GenBank/DDBJ whole genome shotgun (WGS) entry which is preliminary data.</text>
</comment>
<name>A0AAN8Y0X5_SOLBU</name>
<feature type="domain" description="RNase H type-1" evidence="2">
    <location>
        <begin position="384"/>
        <end position="497"/>
    </location>
</feature>
<keyword evidence="4" id="KW-1185">Reference proteome</keyword>
<dbReference type="InterPro" id="IPR012942">
    <property type="entry name" value="SRR1-like"/>
</dbReference>
<evidence type="ECO:0000313" key="4">
    <source>
        <dbReference type="Proteomes" id="UP001371456"/>
    </source>
</evidence>
<dbReference type="InterPro" id="IPR040044">
    <property type="entry name" value="SRR1L"/>
</dbReference>
<evidence type="ECO:0000313" key="3">
    <source>
        <dbReference type="EMBL" id="KAK6775525.1"/>
    </source>
</evidence>
<sequence length="506" mass="58020">MDYNLHATPQIGKGAQQTYLEHCITLNFEIDLLIAWIHIVKVALQWRSFTEATGRFIDFVLSVSSCFKIVFKLLKANINLNLIKMDFGEDMESNVDFHIKDEAKRMLKEIELVKKNVENSELYAGMCLDLKQNKTIQKHFFRLLGYHSHAQVVIYGLGSTEYSFSSQFQLAVVLLLRRDFPNWIGNIEIYDPCMSTADIIFFEKLGLEVLTNDENCKRRAQRPTMFYMPNPCWYLIGNLLGANWSSSCLNKIFVLTNSFSYTLTNTPRCRTVLETVLRLERILDFTTEVDIGTSDNQTYANLFSGFAWHFFDVDPNNDIDKPGCYWLDMQRHLEEEFLENMKSDMNSEDFAEIWGNNRGARRLRCNNIPPPPGWIKLNIYGIGRKGNQPGRYSGIFQDEKGKCFDMYRGDIDVEDNVIAGLDALRIGLAGCMEGRPNAQKLIVESDNVILVHYVNGLPEPNDTAMRWLGEIFDMLQRIACAVYHIYEEANEAARGLALNGKCPNSA</sequence>
<gene>
    <name evidence="3" type="ORF">RDI58_026526</name>
</gene>
<dbReference type="PANTHER" id="PTHR28626">
    <property type="entry name" value="SRR1-LIKE PROTEIN"/>
    <property type="match status" value="1"/>
</dbReference>
<evidence type="ECO:0008006" key="5">
    <source>
        <dbReference type="Google" id="ProtNLM"/>
    </source>
</evidence>
<evidence type="ECO:0000259" key="1">
    <source>
        <dbReference type="Pfam" id="PF07985"/>
    </source>
</evidence>